<feature type="repeat" description="WD" evidence="4">
    <location>
        <begin position="742"/>
        <end position="778"/>
    </location>
</feature>
<dbReference type="SUPFAM" id="SSF50978">
    <property type="entry name" value="WD40 repeat-like"/>
    <property type="match status" value="2"/>
</dbReference>
<dbReference type="Pfam" id="PF24883">
    <property type="entry name" value="NPHP3_N"/>
    <property type="match status" value="1"/>
</dbReference>
<organism evidence="7 8">
    <name type="scientific">Drechslerella dactyloides</name>
    <name type="common">Nematode-trapping fungus</name>
    <name type="synonym">Arthrobotrys dactyloides</name>
    <dbReference type="NCBI Taxonomy" id="74499"/>
    <lineage>
        <taxon>Eukaryota</taxon>
        <taxon>Fungi</taxon>
        <taxon>Dikarya</taxon>
        <taxon>Ascomycota</taxon>
        <taxon>Pezizomycotina</taxon>
        <taxon>Orbiliomycetes</taxon>
        <taxon>Orbiliales</taxon>
        <taxon>Orbiliaceae</taxon>
        <taxon>Drechslerella</taxon>
    </lineage>
</organism>
<evidence type="ECO:0000256" key="1">
    <source>
        <dbReference type="ARBA" id="ARBA00022574"/>
    </source>
</evidence>
<keyword evidence="2" id="KW-0677">Repeat</keyword>
<dbReference type="GO" id="GO:0000209">
    <property type="term" value="P:protein polyubiquitination"/>
    <property type="evidence" value="ECO:0007669"/>
    <property type="project" value="TreeGrafter"/>
</dbReference>
<dbReference type="PROSITE" id="PS50082">
    <property type="entry name" value="WD_REPEATS_2"/>
    <property type="match status" value="9"/>
</dbReference>
<keyword evidence="8" id="KW-1185">Reference proteome</keyword>
<gene>
    <name evidence="7" type="ORF">Dda_7845</name>
</gene>
<dbReference type="PROSITE" id="PS00678">
    <property type="entry name" value="WD_REPEATS_1"/>
    <property type="match status" value="6"/>
</dbReference>
<dbReference type="SMART" id="SM00320">
    <property type="entry name" value="WD40"/>
    <property type="match status" value="11"/>
</dbReference>
<dbReference type="SUPFAM" id="SSF52540">
    <property type="entry name" value="P-loop containing nucleoside triphosphate hydrolases"/>
    <property type="match status" value="1"/>
</dbReference>
<sequence>MDPLSVTASIIAVIQAIDSCWKIYSSVKDAKRDIESLQSEVASINELVKRVEKLVRSPSDQKLSESADLENALKGCRSELQKLNGKLESGKEHKFRRVIKRAKWPFTGPEVLKVVESLDRWRNSINAALNIEQVVQLRKVNRKLDFAGLHLAEGAAYGSFADQHEPECLPGTRTDLRQRIEEWVKDNDGKCIFWLSGVAGTGKSTISRTVAGYLKGERQLAASFFFRRGEKDRGNAAKFFTTLASQLANHIPDVTPGIQSAIDDDPDIPSKNLTEQFDKLIFEPLSQLESSSAQATTAVLVVDALDECDHEQDQKLIISLLRRLKKIQAFDMRIFLTSRPEVQLREGFSELSGGTYQDMVLQEAPGIEHDIGLFLESEFAKIRKYRSLPPTWPGDEKTQRLIEMAVPLFIFAATACRFIADRHRNPEKQIKIVMEYQANWHVGKLEQTYFPILHPLALAIDETSDPEDTLAKDFRDIVGTILNLVSPLSIPSLSSLISLPEETIDCMLEHLHSVLDIPPRANRHTAVRMFHLSFRDFLFNRRLCDNSRFQCFWINDKEAHRKIYTRCIELMSGPTGLRENICGLSLGILREDVDNATVEKHIAPELQYACRYWVHHLEQSADKIADDSQVHTFLRKHLLNWFEAISLSGEMREMVGMINTLKSTLGTENSNDISALVHDIRRFMFQNLYIIDKAPLQTYYSALVFSPKRSIVRCIFKPEESIRWASQLPRVQDDWDGLLQTLYGHTSYVYKVAFSHDGKTIVSASYDGTIRLWDVATGIEQIRKHYPIAMKCLALSPNGTVLGLALSDDTIRLWDTATGIEQTLDGHPENVVTIAFSPDGVTLASAVASDSEDKTVRFWNTTTGAERTMDGHIKGHRSIAFSPDGKTLASPSPTDDTVRLWDVATGALQQVLNRHKGGVNSLAFSPDGKTLALASSNNTVRLSDLTTGAERTLCGHLESVNSVTFSHDGKFLASGSWDKTIILWDTATGIAQQLLRGHTGPVASVSFSPHDAAILASGGVDNAVRLWDLAIQVGAVQQPLAGHTMSTQVRPTDAVLFSPNGKTVASTASAKTVRLWDPSTGVVQRVLSGHTADAWTFTFSPDSEMLASGSPDTTVRLWDVATGAALQVLHHTSRVYYVVFPSNSKTVLASALDDNTIKIWDTATGTVQQTFNGHTDNIDKIVFAPDHKTLMSVSSLSDETSTARLWDVATGAMLNILHYANDGQRAITIREFFPIEAAQSQDDEQDDKQEETIRFKDEWLIRRGKRLIWIPFDYRPNLYNRASYAAHGNTIGLGNGSGGVSFFTLND</sequence>
<proteinExistence type="predicted"/>
<evidence type="ECO:0000256" key="3">
    <source>
        <dbReference type="ARBA" id="ARBA00022786"/>
    </source>
</evidence>
<feature type="repeat" description="WD" evidence="4">
    <location>
        <begin position="1128"/>
        <end position="1170"/>
    </location>
</feature>
<dbReference type="InterPro" id="IPR001680">
    <property type="entry name" value="WD40_rpt"/>
</dbReference>
<accession>A0AAD6IV51</accession>
<reference evidence="7" key="1">
    <citation type="submission" date="2023-01" db="EMBL/GenBank/DDBJ databases">
        <title>The chitinases involved in constricting ring structure development in the nematode-trapping fungus Drechslerella dactyloides.</title>
        <authorList>
            <person name="Wang R."/>
            <person name="Zhang L."/>
            <person name="Tang P."/>
            <person name="Li S."/>
            <person name="Liang L."/>
        </authorList>
    </citation>
    <scope>NUCLEOTIDE SEQUENCE</scope>
    <source>
        <strain evidence="7">YMF1.00031</strain>
    </source>
</reference>
<dbReference type="PANTHER" id="PTHR15622:SF2">
    <property type="entry name" value="U4_U6 SMALL NUCLEAR RIBONUCLEOPROTEIN PRP4"/>
    <property type="match status" value="1"/>
</dbReference>
<feature type="repeat" description="WD" evidence="4">
    <location>
        <begin position="869"/>
        <end position="911"/>
    </location>
</feature>
<feature type="repeat" description="WD" evidence="4">
    <location>
        <begin position="1087"/>
        <end position="1128"/>
    </location>
</feature>
<evidence type="ECO:0000313" key="8">
    <source>
        <dbReference type="Proteomes" id="UP001221413"/>
    </source>
</evidence>
<dbReference type="InterPro" id="IPR019775">
    <property type="entry name" value="WD40_repeat_CS"/>
</dbReference>
<dbReference type="InterPro" id="IPR015943">
    <property type="entry name" value="WD40/YVTN_repeat-like_dom_sf"/>
</dbReference>
<feature type="repeat" description="WD" evidence="4">
    <location>
        <begin position="995"/>
        <end position="1029"/>
    </location>
</feature>
<evidence type="ECO:0000313" key="7">
    <source>
        <dbReference type="EMBL" id="KAJ6256962.1"/>
    </source>
</evidence>
<dbReference type="PRINTS" id="PR00320">
    <property type="entry name" value="GPROTEINBRPT"/>
</dbReference>
<keyword evidence="1 4" id="KW-0853">WD repeat</keyword>
<dbReference type="Proteomes" id="UP001221413">
    <property type="component" value="Unassembled WGS sequence"/>
</dbReference>
<dbReference type="Gene3D" id="2.130.10.10">
    <property type="entry name" value="YVTN repeat-like/Quinoprotein amine dehydrogenase"/>
    <property type="match status" value="4"/>
</dbReference>
<dbReference type="InterPro" id="IPR056884">
    <property type="entry name" value="NPHP3-like_N"/>
</dbReference>
<dbReference type="PROSITE" id="PS50294">
    <property type="entry name" value="WD_REPEATS_REGION"/>
    <property type="match status" value="7"/>
</dbReference>
<comment type="caution">
    <text evidence="7">The sequence shown here is derived from an EMBL/GenBank/DDBJ whole genome shotgun (WGS) entry which is preliminary data.</text>
</comment>
<feature type="repeat" description="WD" evidence="4">
    <location>
        <begin position="912"/>
        <end position="953"/>
    </location>
</feature>
<evidence type="ECO:0000256" key="2">
    <source>
        <dbReference type="ARBA" id="ARBA00022737"/>
    </source>
</evidence>
<feature type="coiled-coil region" evidence="5">
    <location>
        <begin position="27"/>
        <end position="86"/>
    </location>
</feature>
<dbReference type="Pfam" id="PF00400">
    <property type="entry name" value="WD40"/>
    <property type="match status" value="11"/>
</dbReference>
<keyword evidence="5" id="KW-0175">Coiled coil</keyword>
<feature type="repeat" description="WD" evidence="4">
    <location>
        <begin position="1045"/>
        <end position="1086"/>
    </location>
</feature>
<dbReference type="InterPro" id="IPR051983">
    <property type="entry name" value="WSB_SOCS-box_domain"/>
</dbReference>
<name>A0AAD6IV51_DREDA</name>
<dbReference type="Gene3D" id="3.40.50.300">
    <property type="entry name" value="P-loop containing nucleotide triphosphate hydrolases"/>
    <property type="match status" value="1"/>
</dbReference>
<protein>
    <submittedName>
        <fullName evidence="7">Vegetative incompatibility protein</fullName>
    </submittedName>
</protein>
<dbReference type="CDD" id="cd00200">
    <property type="entry name" value="WD40"/>
    <property type="match status" value="2"/>
</dbReference>
<dbReference type="InterPro" id="IPR020472">
    <property type="entry name" value="WD40_PAC1"/>
</dbReference>
<dbReference type="EMBL" id="JAQGDS010000011">
    <property type="protein sequence ID" value="KAJ6256962.1"/>
    <property type="molecule type" value="Genomic_DNA"/>
</dbReference>
<evidence type="ECO:0000256" key="5">
    <source>
        <dbReference type="SAM" id="Coils"/>
    </source>
</evidence>
<feature type="domain" description="Nephrocystin 3-like N-terminal" evidence="6">
    <location>
        <begin position="178"/>
        <end position="339"/>
    </location>
</feature>
<feature type="repeat" description="WD" evidence="4">
    <location>
        <begin position="824"/>
        <end position="869"/>
    </location>
</feature>
<feature type="repeat" description="WD" evidence="4">
    <location>
        <begin position="953"/>
        <end position="994"/>
    </location>
</feature>
<evidence type="ECO:0000259" key="6">
    <source>
        <dbReference type="Pfam" id="PF24883"/>
    </source>
</evidence>
<dbReference type="PANTHER" id="PTHR15622">
    <property type="entry name" value="WD40 REPEAT PROTEIN"/>
    <property type="match status" value="1"/>
</dbReference>
<keyword evidence="3" id="KW-0833">Ubl conjugation pathway</keyword>
<dbReference type="InterPro" id="IPR036322">
    <property type="entry name" value="WD40_repeat_dom_sf"/>
</dbReference>
<evidence type="ECO:0000256" key="4">
    <source>
        <dbReference type="PROSITE-ProRule" id="PRU00221"/>
    </source>
</evidence>
<dbReference type="InterPro" id="IPR027417">
    <property type="entry name" value="P-loop_NTPase"/>
</dbReference>